<reference evidence="4 5" key="1">
    <citation type="submission" date="2016-10" db="EMBL/GenBank/DDBJ databases">
        <authorList>
            <person name="de Groot N.N."/>
        </authorList>
    </citation>
    <scope>NUCLEOTIDE SEQUENCE [LARGE SCALE GENOMIC DNA]</scope>
    <source>
        <strain evidence="4 5">DSM 21800</strain>
    </source>
</reference>
<dbReference type="InterPro" id="IPR051912">
    <property type="entry name" value="Alkylbase_DNA_Glycosylase/TA"/>
</dbReference>
<keyword evidence="5" id="KW-1185">Reference proteome</keyword>
<evidence type="ECO:0000256" key="1">
    <source>
        <dbReference type="ARBA" id="ARBA00022763"/>
    </source>
</evidence>
<evidence type="ECO:0000256" key="2">
    <source>
        <dbReference type="ARBA" id="ARBA00023204"/>
    </source>
</evidence>
<evidence type="ECO:0000313" key="4">
    <source>
        <dbReference type="EMBL" id="SDS79615.1"/>
    </source>
</evidence>
<organism evidence="4 5">
    <name type="scientific">Microlunatus soli</name>
    <dbReference type="NCBI Taxonomy" id="630515"/>
    <lineage>
        <taxon>Bacteria</taxon>
        <taxon>Bacillati</taxon>
        <taxon>Actinomycetota</taxon>
        <taxon>Actinomycetes</taxon>
        <taxon>Propionibacteriales</taxon>
        <taxon>Propionibacteriaceae</taxon>
        <taxon>Microlunatus</taxon>
    </lineage>
</organism>
<proteinExistence type="predicted"/>
<dbReference type="GO" id="GO:0005737">
    <property type="term" value="C:cytoplasm"/>
    <property type="evidence" value="ECO:0007669"/>
    <property type="project" value="TreeGrafter"/>
</dbReference>
<dbReference type="InterPro" id="IPR011257">
    <property type="entry name" value="DNA_glycosylase"/>
</dbReference>
<dbReference type="GO" id="GO:0008725">
    <property type="term" value="F:DNA-3-methyladenine glycosylase activity"/>
    <property type="evidence" value="ECO:0007669"/>
    <property type="project" value="TreeGrafter"/>
</dbReference>
<dbReference type="SUPFAM" id="SSF48150">
    <property type="entry name" value="DNA-glycosylase"/>
    <property type="match status" value="1"/>
</dbReference>
<dbReference type="EMBL" id="LT629772">
    <property type="protein sequence ID" value="SDS79615.1"/>
    <property type="molecule type" value="Genomic_DNA"/>
</dbReference>
<dbReference type="GO" id="GO:0043916">
    <property type="term" value="F:DNA-7-methylguanine glycosylase activity"/>
    <property type="evidence" value="ECO:0007669"/>
    <property type="project" value="TreeGrafter"/>
</dbReference>
<dbReference type="GO" id="GO:0006307">
    <property type="term" value="P:DNA alkylation repair"/>
    <property type="evidence" value="ECO:0007669"/>
    <property type="project" value="TreeGrafter"/>
</dbReference>
<dbReference type="GO" id="GO:0032993">
    <property type="term" value="C:protein-DNA complex"/>
    <property type="evidence" value="ECO:0007669"/>
    <property type="project" value="TreeGrafter"/>
</dbReference>
<dbReference type="STRING" id="630515.SAMN04489812_3061"/>
<keyword evidence="1" id="KW-0227">DNA damage</keyword>
<dbReference type="GO" id="GO:0032131">
    <property type="term" value="F:alkylated DNA binding"/>
    <property type="evidence" value="ECO:0007669"/>
    <property type="project" value="TreeGrafter"/>
</dbReference>
<protein>
    <submittedName>
        <fullName evidence="4">3-methyladenine DNA glycosylase/8-oxoguanine DNA glycosylase</fullName>
    </submittedName>
</protein>
<keyword evidence="2" id="KW-0234">DNA repair</keyword>
<name>A0A1H1V4G0_9ACTN</name>
<evidence type="ECO:0000256" key="3">
    <source>
        <dbReference type="SAM" id="MobiDB-lite"/>
    </source>
</evidence>
<sequence>MTATGSSSRARGVRLPYRPMVGSVFGGLQRGSHDPTHQRCGSGWLRASRTPEGPVLLRVSPTADGVHGRAWGAGAEWALDQLPALFGADDDPTSFRPRHSVLQEAVRRLPDLRLGSTGLVFEALAPSIIEQKVTGLEAYGAFRRLVTRYGEPAPGPARQQGSAAYGMRLPPDPRTWATIPSWRFLQLGLESTRSRALVGAARRGSALERLAGRSAADADRGLRSLPGIGAWTSAEVRQRTHGDADAWSIGDYHVGKDITWALTGEVLDDDACTEILEPYRGHRYRVQVLLGMMGLHRPRRAPRMTLPTHTPYAMGLSSDR</sequence>
<dbReference type="Gene3D" id="1.10.340.30">
    <property type="entry name" value="Hypothetical protein, domain 2"/>
    <property type="match status" value="1"/>
</dbReference>
<accession>A0A1H1V4G0</accession>
<gene>
    <name evidence="4" type="ORF">SAMN04489812_3061</name>
</gene>
<dbReference type="GO" id="GO:0006285">
    <property type="term" value="P:base-excision repair, AP site formation"/>
    <property type="evidence" value="ECO:0007669"/>
    <property type="project" value="TreeGrafter"/>
</dbReference>
<dbReference type="PANTHER" id="PTHR43003:SF6">
    <property type="entry name" value="DNA GLYCOSYLASE"/>
    <property type="match status" value="1"/>
</dbReference>
<dbReference type="PANTHER" id="PTHR43003">
    <property type="entry name" value="DNA-3-METHYLADENINE GLYCOSYLASE"/>
    <property type="match status" value="1"/>
</dbReference>
<dbReference type="AlphaFoldDB" id="A0A1H1V4G0"/>
<feature type="region of interest" description="Disordered" evidence="3">
    <location>
        <begin position="26"/>
        <end position="45"/>
    </location>
</feature>
<evidence type="ECO:0000313" key="5">
    <source>
        <dbReference type="Proteomes" id="UP000199103"/>
    </source>
</evidence>
<dbReference type="Proteomes" id="UP000199103">
    <property type="component" value="Chromosome I"/>
</dbReference>